<dbReference type="AlphaFoldDB" id="A0A8X8IC47"/>
<keyword evidence="2" id="KW-1185">Reference proteome</keyword>
<comment type="caution">
    <text evidence="1">The sequence shown here is derived from an EMBL/GenBank/DDBJ whole genome shotgun (WGS) entry which is preliminary data.</text>
</comment>
<name>A0A8X8IC47_9BACT</name>
<protein>
    <submittedName>
        <fullName evidence="1">Uncharacterized protein</fullName>
    </submittedName>
</protein>
<gene>
    <name evidence="1" type="ORF">SAMN05444410_10696</name>
</gene>
<dbReference type="EMBL" id="FNNO01000006">
    <property type="protein sequence ID" value="SDW83893.1"/>
    <property type="molecule type" value="Genomic_DNA"/>
</dbReference>
<accession>A0A8X8IC47</accession>
<reference evidence="1 2" key="1">
    <citation type="submission" date="2016-10" db="EMBL/GenBank/DDBJ databases">
        <authorList>
            <person name="Varghese N."/>
            <person name="Submissions S."/>
        </authorList>
    </citation>
    <scope>NUCLEOTIDE SEQUENCE [LARGE SCALE GENOMIC DNA]</scope>
    <source>
        <strain evidence="1 2">DSM 25353</strain>
    </source>
</reference>
<sequence>MNTSYNIIDALRPGGQVNKIAWDNIATVSRYWYTLSPIDNKAHAVDVSV</sequence>
<evidence type="ECO:0000313" key="2">
    <source>
        <dbReference type="Proteomes" id="UP000198711"/>
    </source>
</evidence>
<evidence type="ECO:0000313" key="1">
    <source>
        <dbReference type="EMBL" id="SDW83893.1"/>
    </source>
</evidence>
<organism evidence="1 2">
    <name type="scientific">Hydrobacter penzbergensis</name>
    <dbReference type="NCBI Taxonomy" id="1235997"/>
    <lineage>
        <taxon>Bacteria</taxon>
        <taxon>Pseudomonadati</taxon>
        <taxon>Bacteroidota</taxon>
        <taxon>Chitinophagia</taxon>
        <taxon>Chitinophagales</taxon>
        <taxon>Chitinophagaceae</taxon>
        <taxon>Hydrobacter</taxon>
    </lineage>
</organism>
<proteinExistence type="predicted"/>
<dbReference type="Proteomes" id="UP000198711">
    <property type="component" value="Unassembled WGS sequence"/>
</dbReference>